<dbReference type="EMBL" id="GFTR01000890">
    <property type="protein sequence ID" value="JAW15536.1"/>
    <property type="molecule type" value="Transcribed_RNA"/>
</dbReference>
<organism evidence="2">
    <name type="scientific">Panstrongylus lignarius</name>
    <dbReference type="NCBI Taxonomy" id="156445"/>
    <lineage>
        <taxon>Eukaryota</taxon>
        <taxon>Metazoa</taxon>
        <taxon>Ecdysozoa</taxon>
        <taxon>Arthropoda</taxon>
        <taxon>Hexapoda</taxon>
        <taxon>Insecta</taxon>
        <taxon>Pterygota</taxon>
        <taxon>Neoptera</taxon>
        <taxon>Paraneoptera</taxon>
        <taxon>Hemiptera</taxon>
        <taxon>Heteroptera</taxon>
        <taxon>Panheteroptera</taxon>
        <taxon>Cimicomorpha</taxon>
        <taxon>Reduviidae</taxon>
        <taxon>Triatominae</taxon>
        <taxon>Panstrongylus</taxon>
    </lineage>
</organism>
<sequence>MKEQKPSVSLVLFPLVAWLRPLLWLRPLSDQGKSQALSAGGLPTPDKAHSRKENCINLTKVIVPEEPQVIITPSQTKQKLK</sequence>
<feature type="signal peptide" evidence="1">
    <location>
        <begin position="1"/>
        <end position="24"/>
    </location>
</feature>
<evidence type="ECO:0000313" key="2">
    <source>
        <dbReference type="EMBL" id="JAW15536.1"/>
    </source>
</evidence>
<name>A0A224XSP0_9HEMI</name>
<feature type="chain" id="PRO_5012149371" evidence="1">
    <location>
        <begin position="25"/>
        <end position="81"/>
    </location>
</feature>
<keyword evidence="1" id="KW-0732">Signal</keyword>
<accession>A0A224XSP0</accession>
<proteinExistence type="predicted"/>
<evidence type="ECO:0000256" key="1">
    <source>
        <dbReference type="SAM" id="SignalP"/>
    </source>
</evidence>
<reference evidence="2" key="1">
    <citation type="journal article" date="2018" name="PLoS Negl. Trop. Dis.">
        <title>An insight into the salivary gland and fat body transcriptome of Panstrongylus lignarius (Hemiptera: Heteroptera), the main vector of Chagas disease in Peru.</title>
        <authorList>
            <person name="Nevoa J.C."/>
            <person name="Mendes M.T."/>
            <person name="da Silva M.V."/>
            <person name="Soares S.C."/>
            <person name="Oliveira C.J.F."/>
            <person name="Ribeiro J.M.C."/>
        </authorList>
    </citation>
    <scope>NUCLEOTIDE SEQUENCE</scope>
</reference>
<protein>
    <submittedName>
        <fullName evidence="2">Putative secreted protein</fullName>
    </submittedName>
</protein>
<dbReference type="AlphaFoldDB" id="A0A224XSP0"/>